<dbReference type="Proteomes" id="UP000075809">
    <property type="component" value="Unassembled WGS sequence"/>
</dbReference>
<accession>A0A151X0Y5</accession>
<keyword evidence="3" id="KW-1185">Reference proteome</keyword>
<protein>
    <submittedName>
        <fullName evidence="2">Uncharacterized protein K02A2.6</fullName>
    </submittedName>
</protein>
<dbReference type="AlphaFoldDB" id="A0A151X0Y5"/>
<dbReference type="STRING" id="64791.A0A151X0Y5"/>
<dbReference type="GO" id="GO:0015074">
    <property type="term" value="P:DNA integration"/>
    <property type="evidence" value="ECO:0007669"/>
    <property type="project" value="InterPro"/>
</dbReference>
<dbReference type="InterPro" id="IPR012337">
    <property type="entry name" value="RNaseH-like_sf"/>
</dbReference>
<dbReference type="PANTHER" id="PTHR37984:SF10">
    <property type="entry name" value="RIBONUCLEASE H"/>
    <property type="match status" value="1"/>
</dbReference>
<dbReference type="EMBL" id="KQ982611">
    <property type="protein sequence ID" value="KYQ53886.1"/>
    <property type="molecule type" value="Genomic_DNA"/>
</dbReference>
<feature type="domain" description="Integrase catalytic" evidence="1">
    <location>
        <begin position="1"/>
        <end position="120"/>
    </location>
</feature>
<dbReference type="InterPro" id="IPR001584">
    <property type="entry name" value="Integrase_cat-core"/>
</dbReference>
<dbReference type="Gene3D" id="3.30.420.10">
    <property type="entry name" value="Ribonuclease H-like superfamily/Ribonuclease H"/>
    <property type="match status" value="1"/>
</dbReference>
<dbReference type="PANTHER" id="PTHR37984">
    <property type="entry name" value="PROTEIN CBG26694"/>
    <property type="match status" value="1"/>
</dbReference>
<evidence type="ECO:0000313" key="3">
    <source>
        <dbReference type="Proteomes" id="UP000075809"/>
    </source>
</evidence>
<dbReference type="GO" id="GO:0003676">
    <property type="term" value="F:nucleic acid binding"/>
    <property type="evidence" value="ECO:0007669"/>
    <property type="project" value="InterPro"/>
</dbReference>
<evidence type="ECO:0000313" key="2">
    <source>
        <dbReference type="EMBL" id="KYQ53886.1"/>
    </source>
</evidence>
<dbReference type="Pfam" id="PF00665">
    <property type="entry name" value="rve"/>
    <property type="match status" value="1"/>
</dbReference>
<dbReference type="SUPFAM" id="SSF53098">
    <property type="entry name" value="Ribonuclease H-like"/>
    <property type="match status" value="1"/>
</dbReference>
<name>A0A151X0Y5_9HYME</name>
<dbReference type="InterPro" id="IPR050951">
    <property type="entry name" value="Retrovirus_Pol_polyprotein"/>
</dbReference>
<reference evidence="2 3" key="1">
    <citation type="submission" date="2015-09" db="EMBL/GenBank/DDBJ databases">
        <title>Trachymyrmex zeteki WGS genome.</title>
        <authorList>
            <person name="Nygaard S."/>
            <person name="Hu H."/>
            <person name="Boomsma J."/>
            <person name="Zhang G."/>
        </authorList>
    </citation>
    <scope>NUCLEOTIDE SEQUENCE [LARGE SCALE GENOMIC DNA]</scope>
    <source>
        <strain evidence="2">Tzet28-1</strain>
        <tissue evidence="2">Whole body</tissue>
    </source>
</reference>
<evidence type="ECO:0000259" key="1">
    <source>
        <dbReference type="PROSITE" id="PS50994"/>
    </source>
</evidence>
<gene>
    <name evidence="2" type="ORF">ALC60_07179</name>
</gene>
<sequence length="165" mass="18947">MKNTNANSTIETLREIFARFGLPSQIITDNGAQFTSKEFAIFCTKNKIKHSTSPAFHPSTNRAAENLVKTFKLSLAKAMKDRKNQSTSVNTLISRFLFAYRTIAHSVTDETPGKLMFNRNIRTLLDCIKSTYKEKKIEDQREHYRGTRDIVFREGRPCHGSRLQN</sequence>
<proteinExistence type="predicted"/>
<dbReference type="InterPro" id="IPR036397">
    <property type="entry name" value="RNaseH_sf"/>
</dbReference>
<dbReference type="PROSITE" id="PS50994">
    <property type="entry name" value="INTEGRASE"/>
    <property type="match status" value="1"/>
</dbReference>
<organism evidence="2 3">
    <name type="scientific">Mycetomoellerius zeteki</name>
    <dbReference type="NCBI Taxonomy" id="64791"/>
    <lineage>
        <taxon>Eukaryota</taxon>
        <taxon>Metazoa</taxon>
        <taxon>Ecdysozoa</taxon>
        <taxon>Arthropoda</taxon>
        <taxon>Hexapoda</taxon>
        <taxon>Insecta</taxon>
        <taxon>Pterygota</taxon>
        <taxon>Neoptera</taxon>
        <taxon>Endopterygota</taxon>
        <taxon>Hymenoptera</taxon>
        <taxon>Apocrita</taxon>
        <taxon>Aculeata</taxon>
        <taxon>Formicoidea</taxon>
        <taxon>Formicidae</taxon>
        <taxon>Myrmicinae</taxon>
        <taxon>Mycetomoellerius</taxon>
    </lineage>
</organism>